<reference evidence="2 3" key="1">
    <citation type="journal article" date="2016" name="Nat. Commun.">
        <title>Thousands of microbial genomes shed light on interconnected biogeochemical processes in an aquifer system.</title>
        <authorList>
            <person name="Anantharaman K."/>
            <person name="Brown C.T."/>
            <person name="Hug L.A."/>
            <person name="Sharon I."/>
            <person name="Castelle C.J."/>
            <person name="Probst A.J."/>
            <person name="Thomas B.C."/>
            <person name="Singh A."/>
            <person name="Wilkins M.J."/>
            <person name="Karaoz U."/>
            <person name="Brodie E.L."/>
            <person name="Williams K.H."/>
            <person name="Hubbard S.S."/>
            <person name="Banfield J.F."/>
        </authorList>
    </citation>
    <scope>NUCLEOTIDE SEQUENCE [LARGE SCALE GENOMIC DNA]</scope>
</reference>
<dbReference type="SUPFAM" id="SSF54523">
    <property type="entry name" value="Pili subunits"/>
    <property type="match status" value="1"/>
</dbReference>
<evidence type="ECO:0000313" key="3">
    <source>
        <dbReference type="Proteomes" id="UP000178599"/>
    </source>
</evidence>
<dbReference type="InterPro" id="IPR012902">
    <property type="entry name" value="N_methyl_site"/>
</dbReference>
<sequence length="193" mass="20439">MNKPASKKGFTLLELLVVIGVLAILATATLLVLNPIEIMRQSRDAARVSDLATLKSAISVYITGVSSPDLDGGTTSCTTLCYVNAASVTSNCAGRHGTKTTTEDSDRTVDALGWVPIDFTDIPGGSPVSVLPIDPTNTATYFYSYACDDTNKTFELNTVFESVKYLTTDDYDGKDGGNSATTYEVGTEPGLDI</sequence>
<keyword evidence="1" id="KW-0472">Membrane</keyword>
<evidence type="ECO:0008006" key="4">
    <source>
        <dbReference type="Google" id="ProtNLM"/>
    </source>
</evidence>
<accession>A0A1G2CPI5</accession>
<protein>
    <recommendedName>
        <fullName evidence="4">Type II secretion system protein GspG C-terminal domain-containing protein</fullName>
    </recommendedName>
</protein>
<dbReference type="EMBL" id="MHLE01000008">
    <property type="protein sequence ID" value="OGZ03157.1"/>
    <property type="molecule type" value="Genomic_DNA"/>
</dbReference>
<proteinExistence type="predicted"/>
<keyword evidence="1" id="KW-1133">Transmembrane helix</keyword>
<dbReference type="InterPro" id="IPR045584">
    <property type="entry name" value="Pilin-like"/>
</dbReference>
<feature type="transmembrane region" description="Helical" evidence="1">
    <location>
        <begin position="12"/>
        <end position="33"/>
    </location>
</feature>
<evidence type="ECO:0000256" key="1">
    <source>
        <dbReference type="SAM" id="Phobius"/>
    </source>
</evidence>
<dbReference type="NCBIfam" id="TIGR02532">
    <property type="entry name" value="IV_pilin_GFxxxE"/>
    <property type="match status" value="1"/>
</dbReference>
<dbReference type="Gene3D" id="3.30.700.10">
    <property type="entry name" value="Glycoprotein, Type 4 Pilin"/>
    <property type="match status" value="1"/>
</dbReference>
<keyword evidence="1" id="KW-0812">Transmembrane</keyword>
<dbReference type="Pfam" id="PF07963">
    <property type="entry name" value="N_methyl"/>
    <property type="match status" value="1"/>
</dbReference>
<dbReference type="AlphaFoldDB" id="A0A1G2CPI5"/>
<organism evidence="2 3">
    <name type="scientific">Candidatus Liptonbacteria bacterium RIFOXYB1_FULL_36_10</name>
    <dbReference type="NCBI Taxonomy" id="1798654"/>
    <lineage>
        <taxon>Bacteria</taxon>
        <taxon>Candidatus Liptoniibacteriota</taxon>
    </lineage>
</organism>
<comment type="caution">
    <text evidence="2">The sequence shown here is derived from an EMBL/GenBank/DDBJ whole genome shotgun (WGS) entry which is preliminary data.</text>
</comment>
<name>A0A1G2CPI5_9BACT</name>
<evidence type="ECO:0000313" key="2">
    <source>
        <dbReference type="EMBL" id="OGZ03157.1"/>
    </source>
</evidence>
<dbReference type="PROSITE" id="PS00409">
    <property type="entry name" value="PROKAR_NTER_METHYL"/>
    <property type="match status" value="1"/>
</dbReference>
<gene>
    <name evidence="2" type="ORF">A2390_01345</name>
</gene>
<dbReference type="Proteomes" id="UP000178599">
    <property type="component" value="Unassembled WGS sequence"/>
</dbReference>